<dbReference type="PANTHER" id="PTHR37625:SF4">
    <property type="entry name" value="OUTER MEMBRANE LIPOPROTEIN"/>
    <property type="match status" value="1"/>
</dbReference>
<gene>
    <name evidence="1" type="primary">tssJ</name>
    <name evidence="1" type="ORF">AB3G37_21705</name>
</gene>
<dbReference type="Pfam" id="PF12790">
    <property type="entry name" value="T6SS-SciN"/>
    <property type="match status" value="1"/>
</dbReference>
<keyword evidence="1" id="KW-0449">Lipoprotein</keyword>
<dbReference type="NCBIfam" id="TIGR03352">
    <property type="entry name" value="VI_chp_3"/>
    <property type="match status" value="1"/>
</dbReference>
<dbReference type="InterPro" id="IPR038706">
    <property type="entry name" value="Type_VI_SciN-like_sf"/>
</dbReference>
<reference evidence="1" key="1">
    <citation type="submission" date="2024-07" db="EMBL/GenBank/DDBJ databases">
        <authorList>
            <person name="Biller S.J."/>
        </authorList>
    </citation>
    <scope>NUCLEOTIDE SEQUENCE</scope>
    <source>
        <strain evidence="1">WC2420</strain>
    </source>
</reference>
<dbReference type="AlphaFoldDB" id="A0AB39VQ41"/>
<dbReference type="PANTHER" id="PTHR37625">
    <property type="entry name" value="OUTER MEMBRANE LIPOPROTEIN-RELATED"/>
    <property type="match status" value="1"/>
</dbReference>
<dbReference type="EMBL" id="CP165628">
    <property type="protein sequence ID" value="XDU72089.1"/>
    <property type="molecule type" value="Genomic_DNA"/>
</dbReference>
<protein>
    <submittedName>
        <fullName evidence="1">Type VI secretion system lipoprotein TssJ</fullName>
    </submittedName>
</protein>
<organism evidence="1">
    <name type="scientific">Rouxiella sp. WC2420</name>
    <dbReference type="NCBI Taxonomy" id="3234145"/>
    <lineage>
        <taxon>Bacteria</taxon>
        <taxon>Pseudomonadati</taxon>
        <taxon>Pseudomonadota</taxon>
        <taxon>Gammaproteobacteria</taxon>
        <taxon>Enterobacterales</taxon>
        <taxon>Yersiniaceae</taxon>
        <taxon>Rouxiella</taxon>
    </lineage>
</organism>
<proteinExistence type="predicted"/>
<accession>A0AB39VQ41</accession>
<dbReference type="Gene3D" id="2.60.40.4150">
    <property type="entry name" value="Type VI secretion system, lipoprotein SciN"/>
    <property type="match status" value="1"/>
</dbReference>
<sequence length="178" mass="19838">MAIIAGETRNSLIMLIAALTLCGCGLTQTVIEGTVAMTRSIFYKQVNNLHLDIKAREASNNNEIGAPLATIVRIYQLRDRKKFDGADYPLLFSEDNQAIKSDLLAEKDLRIRPGTAVSIDVPLEKEAQYVAVAALFLAPDINNNTWRIVINRNDLDPDEPRQIELNNHSLALLPLKDR</sequence>
<dbReference type="InterPro" id="IPR017734">
    <property type="entry name" value="T6SS_SciN"/>
</dbReference>
<evidence type="ECO:0000313" key="1">
    <source>
        <dbReference type="EMBL" id="XDU72089.1"/>
    </source>
</evidence>
<dbReference type="RefSeq" id="WP_369789062.1">
    <property type="nucleotide sequence ID" value="NZ_CP165628.1"/>
</dbReference>
<name>A0AB39VQ41_9GAMM</name>